<evidence type="ECO:0000313" key="3">
    <source>
        <dbReference type="Proteomes" id="UP000887572"/>
    </source>
</evidence>
<dbReference type="Gene3D" id="1.10.418.60">
    <property type="entry name" value="Ncd80 complex, Nuf2 subunit"/>
    <property type="match status" value="1"/>
</dbReference>
<evidence type="ECO:0000256" key="1">
    <source>
        <dbReference type="SAM" id="Coils"/>
    </source>
</evidence>
<feature type="coiled-coil region" evidence="1">
    <location>
        <begin position="312"/>
        <end position="385"/>
    </location>
</feature>
<feature type="compositionally biased region" description="Basic and acidic residues" evidence="2">
    <location>
        <begin position="211"/>
        <end position="229"/>
    </location>
</feature>
<organism evidence="3 4">
    <name type="scientific">Globodera rostochiensis</name>
    <name type="common">Golden nematode worm</name>
    <name type="synonym">Heterodera rostochiensis</name>
    <dbReference type="NCBI Taxonomy" id="31243"/>
    <lineage>
        <taxon>Eukaryota</taxon>
        <taxon>Metazoa</taxon>
        <taxon>Ecdysozoa</taxon>
        <taxon>Nematoda</taxon>
        <taxon>Chromadorea</taxon>
        <taxon>Rhabditida</taxon>
        <taxon>Tylenchina</taxon>
        <taxon>Tylenchomorpha</taxon>
        <taxon>Tylenchoidea</taxon>
        <taxon>Heteroderidae</taxon>
        <taxon>Heteroderinae</taxon>
        <taxon>Globodera</taxon>
    </lineage>
</organism>
<evidence type="ECO:0000313" key="4">
    <source>
        <dbReference type="WBParaSite" id="Gr19_v10_g12025.t1"/>
    </source>
</evidence>
<dbReference type="AlphaFoldDB" id="A0A914GWM8"/>
<sequence length="439" mass="51390">MSGPDARMIIDFFNREAPQIGIVQDSLNNPQPDQLIQAYYFLCDLIFENVGGTKETDIDLTADLTKARPKMIIRTQQHVNMVFNKLFDGSDEFLYSDLLQPDARRTKSVMAQLIRYYNLKCDMAKHLSLVDNQIDEQVHAHEFEKACERTTNAKFHDCEEALGRIEGHNEDLMSKEWRFNEKLDAKKGQADCEKKNIERIQRLLDEAQLENEERKQKLGQEDENRKRLENNIVNSPDRILDELKHMETEVANMRQKYDQAIQTNRKLEREFGEQRVTGQCVESLISGMRKLEMLQDQMVEMRAKDEERRKQIDDLQMARKNLMADIDFLGRQSAMDVQTMESELNQRTKALSVIKQQKAQLESDEKELNTRLAKTKEDIRQHQLETKRMDRSFVIITDIYDEAVSKMLKNTDFVKQKVEQRQSELNSLAEKVRSTFGLG</sequence>
<protein>
    <submittedName>
        <fullName evidence="4">Uncharacterized protein</fullName>
    </submittedName>
</protein>
<dbReference type="InterPro" id="IPR038275">
    <property type="entry name" value="Nuf2_N_sf"/>
</dbReference>
<name>A0A914GWM8_GLORO</name>
<feature type="region of interest" description="Disordered" evidence="2">
    <location>
        <begin position="211"/>
        <end position="230"/>
    </location>
</feature>
<keyword evidence="3" id="KW-1185">Reference proteome</keyword>
<dbReference type="WBParaSite" id="Gr19_v10_g12025.t1">
    <property type="protein sequence ID" value="Gr19_v10_g12025.t1"/>
    <property type="gene ID" value="Gr19_v10_g12025"/>
</dbReference>
<reference evidence="4" key="1">
    <citation type="submission" date="2022-11" db="UniProtKB">
        <authorList>
            <consortium name="WormBaseParasite"/>
        </authorList>
    </citation>
    <scope>IDENTIFICATION</scope>
</reference>
<proteinExistence type="predicted"/>
<dbReference type="Proteomes" id="UP000887572">
    <property type="component" value="Unplaced"/>
</dbReference>
<evidence type="ECO:0000256" key="2">
    <source>
        <dbReference type="SAM" id="MobiDB-lite"/>
    </source>
</evidence>
<keyword evidence="1" id="KW-0175">Coiled coil</keyword>
<accession>A0A914GWM8</accession>